<evidence type="ECO:0000313" key="3">
    <source>
        <dbReference type="EMBL" id="MBD8868596.1"/>
    </source>
</evidence>
<keyword evidence="4" id="KW-1185">Reference proteome</keyword>
<reference evidence="3" key="1">
    <citation type="submission" date="2020-09" db="EMBL/GenBank/DDBJ databases">
        <title>Nocardioides sp. strain MJB4 16S ribosomal RNA gene Genome sequencing and assembly.</title>
        <authorList>
            <person name="Kim I."/>
        </authorList>
    </citation>
    <scope>NUCLEOTIDE SEQUENCE</scope>
    <source>
        <strain evidence="3">MJB4</strain>
    </source>
</reference>
<sequence>MSEHEHETQAERPAGPEPAGDAGSPQPLGRDLARDLERGRHPVNIGQLVMGLAFASFVVIWALLVGEAIETDDLRWLLPVPWVLGGAVGLAAVALGGRGRRTG</sequence>
<name>A0A927K2P9_9ACTN</name>
<feature type="transmembrane region" description="Helical" evidence="2">
    <location>
        <begin position="76"/>
        <end position="97"/>
    </location>
</feature>
<accession>A0A927K2P9</accession>
<evidence type="ECO:0000256" key="2">
    <source>
        <dbReference type="SAM" id="Phobius"/>
    </source>
</evidence>
<comment type="caution">
    <text evidence="3">The sequence shown here is derived from an EMBL/GenBank/DDBJ whole genome shotgun (WGS) entry which is preliminary data.</text>
</comment>
<feature type="transmembrane region" description="Helical" evidence="2">
    <location>
        <begin position="43"/>
        <end position="64"/>
    </location>
</feature>
<dbReference type="RefSeq" id="WP_192140362.1">
    <property type="nucleotide sequence ID" value="NZ_JACYXZ010000001.1"/>
</dbReference>
<dbReference type="Proteomes" id="UP000616839">
    <property type="component" value="Unassembled WGS sequence"/>
</dbReference>
<proteinExistence type="predicted"/>
<dbReference type="EMBL" id="JACYXZ010000001">
    <property type="protein sequence ID" value="MBD8868596.1"/>
    <property type="molecule type" value="Genomic_DNA"/>
</dbReference>
<evidence type="ECO:0008006" key="5">
    <source>
        <dbReference type="Google" id="ProtNLM"/>
    </source>
</evidence>
<feature type="region of interest" description="Disordered" evidence="1">
    <location>
        <begin position="1"/>
        <end position="35"/>
    </location>
</feature>
<feature type="compositionally biased region" description="Basic and acidic residues" evidence="1">
    <location>
        <begin position="1"/>
        <end position="10"/>
    </location>
</feature>
<evidence type="ECO:0000313" key="4">
    <source>
        <dbReference type="Proteomes" id="UP000616839"/>
    </source>
</evidence>
<organism evidence="3 4">
    <name type="scientific">Nocardioides donggukensis</name>
    <dbReference type="NCBI Taxonomy" id="2774019"/>
    <lineage>
        <taxon>Bacteria</taxon>
        <taxon>Bacillati</taxon>
        <taxon>Actinomycetota</taxon>
        <taxon>Actinomycetes</taxon>
        <taxon>Propionibacteriales</taxon>
        <taxon>Nocardioidaceae</taxon>
        <taxon>Nocardioides</taxon>
    </lineage>
</organism>
<keyword evidence="2" id="KW-1133">Transmembrane helix</keyword>
<evidence type="ECO:0000256" key="1">
    <source>
        <dbReference type="SAM" id="MobiDB-lite"/>
    </source>
</evidence>
<gene>
    <name evidence="3" type="ORF">IE331_03065</name>
</gene>
<protein>
    <recommendedName>
        <fullName evidence="5">DUF2530 domain-containing protein</fullName>
    </recommendedName>
</protein>
<dbReference type="AlphaFoldDB" id="A0A927K2P9"/>
<keyword evidence="2" id="KW-0472">Membrane</keyword>
<keyword evidence="2" id="KW-0812">Transmembrane</keyword>